<dbReference type="GO" id="GO:0015031">
    <property type="term" value="P:protein transport"/>
    <property type="evidence" value="ECO:0007669"/>
    <property type="project" value="UniProtKB-KW"/>
</dbReference>
<accession>A0A8C4T5Q9</accession>
<dbReference type="Pfam" id="PF14828">
    <property type="entry name" value="Amnionless"/>
    <property type="match status" value="1"/>
</dbReference>
<keyword evidence="9" id="KW-0472">Membrane</keyword>
<dbReference type="Ensembl" id="ENSECRT00000028155.1">
    <property type="protein sequence ID" value="ENSECRP00000027580.1"/>
    <property type="gene ID" value="ENSECRG00000018635.1"/>
</dbReference>
<comment type="subcellular location">
    <subcellularLocation>
        <location evidence="1">Cell membrane</location>
        <topology evidence="1">Single-pass type I membrane protein</topology>
    </subcellularLocation>
</comment>
<reference evidence="12" key="3">
    <citation type="submission" date="2025-09" db="UniProtKB">
        <authorList>
            <consortium name="Ensembl"/>
        </authorList>
    </citation>
    <scope>IDENTIFICATION</scope>
</reference>
<keyword evidence="13" id="KW-1185">Reference proteome</keyword>
<keyword evidence="7" id="KW-0653">Protein transport</keyword>
<dbReference type="Proteomes" id="UP000694620">
    <property type="component" value="Chromosome 16"/>
</dbReference>
<evidence type="ECO:0000256" key="3">
    <source>
        <dbReference type="ARBA" id="ARBA00022448"/>
    </source>
</evidence>
<evidence type="ECO:0000256" key="5">
    <source>
        <dbReference type="ARBA" id="ARBA00022692"/>
    </source>
</evidence>
<dbReference type="GO" id="GO:0030139">
    <property type="term" value="C:endocytic vesicle"/>
    <property type="evidence" value="ECO:0007669"/>
    <property type="project" value="TreeGrafter"/>
</dbReference>
<keyword evidence="8" id="KW-1133">Transmembrane helix</keyword>
<reference evidence="12" key="2">
    <citation type="submission" date="2025-08" db="UniProtKB">
        <authorList>
            <consortium name="Ensembl"/>
        </authorList>
    </citation>
    <scope>IDENTIFICATION</scope>
</reference>
<evidence type="ECO:0000256" key="9">
    <source>
        <dbReference type="ARBA" id="ARBA00023136"/>
    </source>
</evidence>
<keyword evidence="5" id="KW-0812">Transmembrane</keyword>
<dbReference type="PANTHER" id="PTHR14995">
    <property type="entry name" value="AMNIONLESS"/>
    <property type="match status" value="1"/>
</dbReference>
<dbReference type="GO" id="GO:0016324">
    <property type="term" value="C:apical plasma membrane"/>
    <property type="evidence" value="ECO:0007669"/>
    <property type="project" value="TreeGrafter"/>
</dbReference>
<organism evidence="12 13">
    <name type="scientific">Erpetoichthys calabaricus</name>
    <name type="common">Rope fish</name>
    <name type="synonym">Calamoichthys calabaricus</name>
    <dbReference type="NCBI Taxonomy" id="27687"/>
    <lineage>
        <taxon>Eukaryota</taxon>
        <taxon>Metazoa</taxon>
        <taxon>Chordata</taxon>
        <taxon>Craniata</taxon>
        <taxon>Vertebrata</taxon>
        <taxon>Euteleostomi</taxon>
        <taxon>Actinopterygii</taxon>
        <taxon>Polypteriformes</taxon>
        <taxon>Polypteridae</taxon>
        <taxon>Erpetoichthys</taxon>
    </lineage>
</organism>
<reference evidence="12" key="1">
    <citation type="submission" date="2021-06" db="EMBL/GenBank/DDBJ databases">
        <authorList>
            <consortium name="Wellcome Sanger Institute Data Sharing"/>
        </authorList>
    </citation>
    <scope>NUCLEOTIDE SEQUENCE [LARGE SCALE GENOMIC DNA]</scope>
</reference>
<evidence type="ECO:0000313" key="13">
    <source>
        <dbReference type="Proteomes" id="UP000694620"/>
    </source>
</evidence>
<evidence type="ECO:0000256" key="1">
    <source>
        <dbReference type="ARBA" id="ARBA00004251"/>
    </source>
</evidence>
<sequence length="474" mass="52455">MALQRLLLLLCFGSALYKRWIPDTNYENSSNWDRGRVPCGTDRVVFLPEKKVSVYVESSHSILDLVSDSGRKLVQKGGGANGRLFTCTITFRDPDAHQWYDPTLWQAAVSEDDLDTGHYLFTVHEESVPCHHDSVLFRSQSSFRVGMDSDDQSIILRSISVLGTEFLKTNTGKLQFPDLTAIRVTNERCREKSGCECGNSANHNRICANLLRHSECPAIECKEPLNPVGHCCPVCGATLTLQYTETFDLELYRSRLQHLYLNTVGSPMYSSIQMAMSKVPKAPAITGLDQREAATVIQVLLLDQETGENTGRLAVALAMEIMKDINSQGATFGITKGEIQTATGSGSERHTGGMTGGAIAVARPGSAHLLGVLVKKLQHTCSFFNRFPTLPFLKKADGDMETLGGPIDKGFDNPIFDTDMPTVCVYSKKKRLRIRTKMALDSIQCSVHQQHQLGLRKKEPRKAALPTKSPRYPT</sequence>
<dbReference type="AlphaFoldDB" id="A0A8C4T5Q9"/>
<evidence type="ECO:0000256" key="10">
    <source>
        <dbReference type="SAM" id="MobiDB-lite"/>
    </source>
</evidence>
<name>A0A8C4T5Q9_ERPCA</name>
<feature type="region of interest" description="Disordered" evidence="10">
    <location>
        <begin position="451"/>
        <end position="474"/>
    </location>
</feature>
<feature type="chain" id="PRO_5034651355" description="Protein amnionless" evidence="11">
    <location>
        <begin position="18"/>
        <end position="474"/>
    </location>
</feature>
<dbReference type="PANTHER" id="PTHR14995:SF2">
    <property type="entry name" value="PROTEIN AMNIONLESS"/>
    <property type="match status" value="1"/>
</dbReference>
<keyword evidence="4" id="KW-1003">Cell membrane</keyword>
<dbReference type="GO" id="GO:0006898">
    <property type="term" value="P:receptor-mediated endocytosis"/>
    <property type="evidence" value="ECO:0007669"/>
    <property type="project" value="TreeGrafter"/>
</dbReference>
<evidence type="ECO:0000256" key="11">
    <source>
        <dbReference type="SAM" id="SignalP"/>
    </source>
</evidence>
<protein>
    <recommendedName>
        <fullName evidence="2">Protein amnionless</fullName>
    </recommendedName>
</protein>
<dbReference type="InterPro" id="IPR026112">
    <property type="entry name" value="AMN"/>
</dbReference>
<evidence type="ECO:0000256" key="2">
    <source>
        <dbReference type="ARBA" id="ARBA00021200"/>
    </source>
</evidence>
<evidence type="ECO:0000256" key="4">
    <source>
        <dbReference type="ARBA" id="ARBA00022475"/>
    </source>
</evidence>
<proteinExistence type="predicted"/>
<evidence type="ECO:0000256" key="6">
    <source>
        <dbReference type="ARBA" id="ARBA00022729"/>
    </source>
</evidence>
<keyword evidence="3" id="KW-0813">Transport</keyword>
<evidence type="ECO:0000256" key="8">
    <source>
        <dbReference type="ARBA" id="ARBA00022989"/>
    </source>
</evidence>
<gene>
    <name evidence="12" type="primary">AMN</name>
</gene>
<dbReference type="GeneTree" id="ENSGT00390000007463"/>
<keyword evidence="6 11" id="KW-0732">Signal</keyword>
<evidence type="ECO:0000256" key="7">
    <source>
        <dbReference type="ARBA" id="ARBA00022927"/>
    </source>
</evidence>
<feature type="signal peptide" evidence="11">
    <location>
        <begin position="1"/>
        <end position="17"/>
    </location>
</feature>
<evidence type="ECO:0000313" key="12">
    <source>
        <dbReference type="Ensembl" id="ENSECRP00000027580.1"/>
    </source>
</evidence>